<dbReference type="AlphaFoldDB" id="A0A3M2L0Z8"/>
<keyword evidence="1" id="KW-1133">Transmembrane helix</keyword>
<dbReference type="InterPro" id="IPR033458">
    <property type="entry name" value="DUF5134"/>
</dbReference>
<feature type="transmembrane region" description="Helical" evidence="1">
    <location>
        <begin position="51"/>
        <end position="72"/>
    </location>
</feature>
<accession>A0A3M2L0Z8</accession>
<comment type="caution">
    <text evidence="2">The sequence shown here is derived from an EMBL/GenBank/DDBJ whole genome shotgun (WGS) entry which is preliminary data.</text>
</comment>
<feature type="transmembrane region" description="Helical" evidence="1">
    <location>
        <begin position="116"/>
        <end position="137"/>
    </location>
</feature>
<feature type="transmembrane region" description="Helical" evidence="1">
    <location>
        <begin position="93"/>
        <end position="110"/>
    </location>
</feature>
<keyword evidence="1" id="KW-0472">Membrane</keyword>
<name>A0A3M2L0Z8_9NOCA</name>
<dbReference type="EMBL" id="RFFH01000011">
    <property type="protein sequence ID" value="RMI30183.1"/>
    <property type="molecule type" value="Genomic_DNA"/>
</dbReference>
<feature type="transmembrane region" description="Helical" evidence="1">
    <location>
        <begin position="149"/>
        <end position="171"/>
    </location>
</feature>
<sequence length="243" mass="25195">MTEPGCTCGVPDRHLPETGCGGTASGASMRMSGMPRGRWWGVETFVLQYELLRWGMLAGFVVTAATVIRRVARAGPECAAGRAVPVVDRHSDAAHLLMCLVMAAMLMFPLRADPAALRGVLTAMTVVYGVLLTTRIMHRHNGNGDVHRVTAIGYHLAAAAAMLLAVSGTHAGHAMGHTPGAPPSVLVTLAAVFAADAVLMAVPASGELRRRLVPHGPAGGGPVIPHMVMDLGTAYMLVAAAIG</sequence>
<keyword evidence="1" id="KW-0812">Transmembrane</keyword>
<evidence type="ECO:0000313" key="3">
    <source>
        <dbReference type="Proteomes" id="UP000279275"/>
    </source>
</evidence>
<reference evidence="2 3" key="1">
    <citation type="submission" date="2018-10" db="EMBL/GenBank/DDBJ databases">
        <title>Isolation from cow dung.</title>
        <authorList>
            <person name="Ling L."/>
        </authorList>
    </citation>
    <scope>NUCLEOTIDE SEQUENCE [LARGE SCALE GENOMIC DNA]</scope>
    <source>
        <strain evidence="2 3">NEAU-LL90</strain>
    </source>
</reference>
<proteinExistence type="predicted"/>
<organism evidence="2 3">
    <name type="scientific">Nocardia stercoris</name>
    <dbReference type="NCBI Taxonomy" id="2483361"/>
    <lineage>
        <taxon>Bacteria</taxon>
        <taxon>Bacillati</taxon>
        <taxon>Actinomycetota</taxon>
        <taxon>Actinomycetes</taxon>
        <taxon>Mycobacteriales</taxon>
        <taxon>Nocardiaceae</taxon>
        <taxon>Nocardia</taxon>
    </lineage>
</organism>
<feature type="transmembrane region" description="Helical" evidence="1">
    <location>
        <begin position="183"/>
        <end position="202"/>
    </location>
</feature>
<dbReference type="Proteomes" id="UP000279275">
    <property type="component" value="Unassembled WGS sequence"/>
</dbReference>
<evidence type="ECO:0000256" key="1">
    <source>
        <dbReference type="SAM" id="Phobius"/>
    </source>
</evidence>
<dbReference type="Pfam" id="PF17197">
    <property type="entry name" value="DUF5134"/>
    <property type="match status" value="1"/>
</dbReference>
<protein>
    <submittedName>
        <fullName evidence="2">DUF5134 domain-containing protein</fullName>
    </submittedName>
</protein>
<gene>
    <name evidence="2" type="ORF">EBN03_23505</name>
</gene>
<evidence type="ECO:0000313" key="2">
    <source>
        <dbReference type="EMBL" id="RMI30183.1"/>
    </source>
</evidence>
<keyword evidence="3" id="KW-1185">Reference proteome</keyword>